<evidence type="ECO:0000313" key="3">
    <source>
        <dbReference type="Proteomes" id="UP001501407"/>
    </source>
</evidence>
<dbReference type="InterPro" id="IPR049709">
    <property type="entry name" value="IniB-like_N"/>
</dbReference>
<dbReference type="EMBL" id="BAABKZ010000002">
    <property type="protein sequence ID" value="GAA5093905.1"/>
    <property type="molecule type" value="Genomic_DNA"/>
</dbReference>
<feature type="compositionally biased region" description="Low complexity" evidence="1">
    <location>
        <begin position="193"/>
        <end position="205"/>
    </location>
</feature>
<accession>A0ABP9MB07</accession>
<evidence type="ECO:0000256" key="1">
    <source>
        <dbReference type="SAM" id="MobiDB-lite"/>
    </source>
</evidence>
<feature type="compositionally biased region" description="Acidic residues" evidence="1">
    <location>
        <begin position="150"/>
        <end position="159"/>
    </location>
</feature>
<proteinExistence type="predicted"/>
<protein>
    <submittedName>
        <fullName evidence="2">Uncharacterized protein</fullName>
    </submittedName>
</protein>
<reference evidence="3" key="1">
    <citation type="journal article" date="2019" name="Int. J. Syst. Evol. Microbiol.">
        <title>The Global Catalogue of Microorganisms (GCM) 10K type strain sequencing project: providing services to taxonomists for standard genome sequencing and annotation.</title>
        <authorList>
            <consortium name="The Broad Institute Genomics Platform"/>
            <consortium name="The Broad Institute Genome Sequencing Center for Infectious Disease"/>
            <person name="Wu L."/>
            <person name="Ma J."/>
        </authorList>
    </citation>
    <scope>NUCLEOTIDE SEQUENCE [LARGE SCALE GENOMIC DNA]</scope>
    <source>
        <strain evidence="3">JCM 18959</strain>
    </source>
</reference>
<name>A0ABP9MB07_9MICO</name>
<sequence>MTTPLVTVANSIIEFILSLLRDPAALAELKEDPDAALAKSKVAGICAEDVRAVAPIIYDHPDVVPRVSSTPMPSTPTPVQHNNDVLNEITRITNNWTTIDSRTTIVDQSVNQNIWTEGGDVTQIFDQTAGVASGDGSTAAGDDVVNGPQPDDDTDDDLTPSDLPGLQDVVDGLGDGLDQLDAGLDQAEEGLETPATDGTDAVADDAPPPQPIATQPAEQLSAAEDAGVPQEAVTAAQDASVYSEPPAADPVYDAPVAEVDEAVWSEPVDTLEVEEAVYPDELGEEQ</sequence>
<gene>
    <name evidence="2" type="ORF">GCM10025760_24650</name>
</gene>
<comment type="caution">
    <text evidence="2">The sequence shown here is derived from an EMBL/GenBank/DDBJ whole genome shotgun (WGS) entry which is preliminary data.</text>
</comment>
<feature type="region of interest" description="Disordered" evidence="1">
    <location>
        <begin position="132"/>
        <end position="253"/>
    </location>
</feature>
<dbReference type="Proteomes" id="UP001501407">
    <property type="component" value="Unassembled WGS sequence"/>
</dbReference>
<dbReference type="RefSeq" id="WP_194414430.1">
    <property type="nucleotide sequence ID" value="NZ_BAABKZ010000002.1"/>
</dbReference>
<keyword evidence="3" id="KW-1185">Reference proteome</keyword>
<feature type="compositionally biased region" description="Low complexity" evidence="1">
    <location>
        <begin position="244"/>
        <end position="253"/>
    </location>
</feature>
<evidence type="ECO:0000313" key="2">
    <source>
        <dbReference type="EMBL" id="GAA5093905.1"/>
    </source>
</evidence>
<dbReference type="NCBIfam" id="NF038175">
    <property type="entry name" value="IniB_NTERM"/>
    <property type="match status" value="1"/>
</dbReference>
<feature type="compositionally biased region" description="Low complexity" evidence="1">
    <location>
        <begin position="160"/>
        <end position="185"/>
    </location>
</feature>
<organism evidence="2 3">
    <name type="scientific">Microbacterium yannicii</name>
    <dbReference type="NCBI Taxonomy" id="671622"/>
    <lineage>
        <taxon>Bacteria</taxon>
        <taxon>Bacillati</taxon>
        <taxon>Actinomycetota</taxon>
        <taxon>Actinomycetes</taxon>
        <taxon>Micrococcales</taxon>
        <taxon>Microbacteriaceae</taxon>
        <taxon>Microbacterium</taxon>
    </lineage>
</organism>